<evidence type="ECO:0000313" key="5">
    <source>
        <dbReference type="EMBL" id="MBL4917674.1"/>
    </source>
</evidence>
<keyword evidence="3" id="KW-0574">Periplasm</keyword>
<feature type="signal peptide" evidence="4">
    <location>
        <begin position="1"/>
        <end position="20"/>
    </location>
</feature>
<keyword evidence="2 4" id="KW-0732">Signal</keyword>
<proteinExistence type="predicted"/>
<evidence type="ECO:0000256" key="3">
    <source>
        <dbReference type="ARBA" id="ARBA00022764"/>
    </source>
</evidence>
<dbReference type="PANTHER" id="PTHR33376">
    <property type="match status" value="1"/>
</dbReference>
<dbReference type="PANTHER" id="PTHR33376:SF4">
    <property type="entry name" value="SIALIC ACID-BINDING PERIPLASMIC PROTEIN SIAP"/>
    <property type="match status" value="1"/>
</dbReference>
<comment type="subcellular location">
    <subcellularLocation>
        <location evidence="1">Periplasm</location>
    </subcellularLocation>
</comment>
<dbReference type="GO" id="GO:0055085">
    <property type="term" value="P:transmembrane transport"/>
    <property type="evidence" value="ECO:0007669"/>
    <property type="project" value="InterPro"/>
</dbReference>
<keyword evidence="6" id="KW-1185">Reference proteome</keyword>
<dbReference type="Proteomes" id="UP000648908">
    <property type="component" value="Unassembled WGS sequence"/>
</dbReference>
<dbReference type="InterPro" id="IPR018389">
    <property type="entry name" value="DctP_fam"/>
</dbReference>
<dbReference type="NCBIfam" id="NF037995">
    <property type="entry name" value="TRAP_S1"/>
    <property type="match status" value="1"/>
</dbReference>
<name>A0A8K0Y2I4_9RHOB</name>
<dbReference type="RefSeq" id="WP_202688609.1">
    <property type="nucleotide sequence ID" value="NZ_JAESVN010000004.1"/>
</dbReference>
<dbReference type="Pfam" id="PF03480">
    <property type="entry name" value="DctP"/>
    <property type="match status" value="1"/>
</dbReference>
<dbReference type="CDD" id="cd13603">
    <property type="entry name" value="PBP2_TRAP_Siap_TeaA_like"/>
    <property type="match status" value="1"/>
</dbReference>
<sequence length="323" mass="34915">MKRLALGVSLAALMAAPVGATELVGASQFNEDHAFTKAMREFERVASECSGGSLTFDLHLNSELGLEKDYFENMSQGIAVDYAIVSPSHMSTFSQQAPLMDMPFLFRDLDHWNKVLDSDAMQPLADDVLEKANVRIIGYSGGGTRNMIVNKPITNMAELAGLPIRVMGAPIQIQIFEAITAAPSVIAYAEVYNAIQTGVIDAAENEAAGLEQMKFYEVGPHISLTNHAITVRPLAIAEATFQRLTEAEQACIIEAGRIGGKLGREVESTEDAQKLKSMEDAGLLTTHVFTERDQLLELAAPVKRAYAEELGATAVLDAIEAVQ</sequence>
<gene>
    <name evidence="5" type="ORF">JL811_10615</name>
</gene>
<dbReference type="InterPro" id="IPR038404">
    <property type="entry name" value="TRAP_DctP_sf"/>
</dbReference>
<dbReference type="GO" id="GO:0042597">
    <property type="term" value="C:periplasmic space"/>
    <property type="evidence" value="ECO:0007669"/>
    <property type="project" value="UniProtKB-SubCell"/>
</dbReference>
<dbReference type="EMBL" id="JAESVN010000004">
    <property type="protein sequence ID" value="MBL4917674.1"/>
    <property type="molecule type" value="Genomic_DNA"/>
</dbReference>
<evidence type="ECO:0000313" key="6">
    <source>
        <dbReference type="Proteomes" id="UP000648908"/>
    </source>
</evidence>
<reference evidence="5" key="1">
    <citation type="submission" date="2021-01" db="EMBL/GenBank/DDBJ databases">
        <title>Tabrizicola alba sp. nov. a motile alkaliphilic bacterium isolated from a soda lake.</title>
        <authorList>
            <person name="Szuroczki S."/>
            <person name="Abbaszade G."/>
            <person name="Schumann P."/>
            <person name="Toth E."/>
        </authorList>
    </citation>
    <scope>NUCLEOTIDE SEQUENCE</scope>
    <source>
        <strain evidence="5">DMG-N-6</strain>
    </source>
</reference>
<evidence type="ECO:0000256" key="1">
    <source>
        <dbReference type="ARBA" id="ARBA00004418"/>
    </source>
</evidence>
<comment type="caution">
    <text evidence="5">The sequence shown here is derived from an EMBL/GenBank/DDBJ whole genome shotgun (WGS) entry which is preliminary data.</text>
</comment>
<evidence type="ECO:0000256" key="2">
    <source>
        <dbReference type="ARBA" id="ARBA00022729"/>
    </source>
</evidence>
<accession>A0A8K0Y2I4</accession>
<feature type="chain" id="PRO_5035448685" evidence="4">
    <location>
        <begin position="21"/>
        <end position="323"/>
    </location>
</feature>
<organism evidence="5 6">
    <name type="scientific">Szabonella alba</name>
    <dbReference type="NCBI Taxonomy" id="2804194"/>
    <lineage>
        <taxon>Bacteria</taxon>
        <taxon>Pseudomonadati</taxon>
        <taxon>Pseudomonadota</taxon>
        <taxon>Alphaproteobacteria</taxon>
        <taxon>Rhodobacterales</taxon>
        <taxon>Paracoccaceae</taxon>
        <taxon>Szabonella</taxon>
    </lineage>
</organism>
<dbReference type="Gene3D" id="3.40.190.170">
    <property type="entry name" value="Bacterial extracellular solute-binding protein, family 7"/>
    <property type="match status" value="1"/>
</dbReference>
<protein>
    <submittedName>
        <fullName evidence="5">TRAP transporter substrate-binding protein</fullName>
    </submittedName>
</protein>
<evidence type="ECO:0000256" key="4">
    <source>
        <dbReference type="SAM" id="SignalP"/>
    </source>
</evidence>
<dbReference type="AlphaFoldDB" id="A0A8K0Y2I4"/>